<comment type="caution">
    <text evidence="1">The sequence shown here is derived from an EMBL/GenBank/DDBJ whole genome shotgun (WGS) entry which is preliminary data.</text>
</comment>
<evidence type="ECO:0000313" key="2">
    <source>
        <dbReference type="Proteomes" id="UP000178323"/>
    </source>
</evidence>
<dbReference type="PANTHER" id="PTHR30528">
    <property type="entry name" value="CYTOPLASMIC PROTEIN"/>
    <property type="match status" value="1"/>
</dbReference>
<dbReference type="Pfam" id="PF06224">
    <property type="entry name" value="AlkZ-like"/>
    <property type="match status" value="1"/>
</dbReference>
<reference evidence="1 2" key="1">
    <citation type="journal article" date="2016" name="Nat. Commun.">
        <title>Thousands of microbial genomes shed light on interconnected biogeochemical processes in an aquifer system.</title>
        <authorList>
            <person name="Anantharaman K."/>
            <person name="Brown C.T."/>
            <person name="Hug L.A."/>
            <person name="Sharon I."/>
            <person name="Castelle C.J."/>
            <person name="Probst A.J."/>
            <person name="Thomas B.C."/>
            <person name="Singh A."/>
            <person name="Wilkins M.J."/>
            <person name="Karaoz U."/>
            <person name="Brodie E.L."/>
            <person name="Williams K.H."/>
            <person name="Hubbard S.S."/>
            <person name="Banfield J.F."/>
        </authorList>
    </citation>
    <scope>NUCLEOTIDE SEQUENCE [LARGE SCALE GENOMIC DNA]</scope>
</reference>
<name>A0A1F5S7Q9_9BACT</name>
<dbReference type="InterPro" id="IPR009351">
    <property type="entry name" value="AlkZ-like"/>
</dbReference>
<sequence>MSLQLVAVYLYLGIFRLSQVPYLFFQKDLKKFLLQKQFLLNPREISEISGIEVVMSSLRAVQYDPQNPCGRNIDIFLQARVKGIFPSSYYQWIYEDRKGVETWDKELCMIPVEDLPVCRGRFTASRIRKLSSFKKKYKKELNEIFCFTKKNGPVCSADIKDKTGKKALDVLWKNGDIVVSHRKNGIKYYDLASKVYGDDFNWNENTEINKEQIVRRIKSVGVLPCPAVGTGWLGVGISREITPLLNELIKEEKVYKIKIKDTDQAYVINSDDLKLLNNIHKISFSKKMSFLPPLDNLLWDREMIKDIFGFTYKFEAYTPDKNRKYGHYVLPILYGLDFIGRIEPMLNNVNRVLEIKGLWMEENFQWNKNSKLKFETYLRYFKKYIGAQEVKWLCKKY</sequence>
<proteinExistence type="predicted"/>
<accession>A0A1F5S7Q9</accession>
<organism evidence="1 2">
    <name type="scientific">Candidatus Falkowbacteria bacterium RBG_13_39_14</name>
    <dbReference type="NCBI Taxonomy" id="1797985"/>
    <lineage>
        <taxon>Bacteria</taxon>
        <taxon>Candidatus Falkowiibacteriota</taxon>
    </lineage>
</organism>
<dbReference type="PANTHER" id="PTHR30528:SF0">
    <property type="entry name" value="CYTOPLASMIC PROTEIN"/>
    <property type="match status" value="1"/>
</dbReference>
<gene>
    <name evidence="1" type="ORF">A2Y83_03805</name>
</gene>
<evidence type="ECO:0000313" key="1">
    <source>
        <dbReference type="EMBL" id="OGF22740.1"/>
    </source>
</evidence>
<dbReference type="EMBL" id="MFFS01000014">
    <property type="protein sequence ID" value="OGF22740.1"/>
    <property type="molecule type" value="Genomic_DNA"/>
</dbReference>
<protein>
    <recommendedName>
        <fullName evidence="3">Winged helix-turn-helix domain-containing protein</fullName>
    </recommendedName>
</protein>
<evidence type="ECO:0008006" key="3">
    <source>
        <dbReference type="Google" id="ProtNLM"/>
    </source>
</evidence>
<dbReference type="Proteomes" id="UP000178323">
    <property type="component" value="Unassembled WGS sequence"/>
</dbReference>
<dbReference type="AlphaFoldDB" id="A0A1F5S7Q9"/>